<dbReference type="InterPro" id="IPR052433">
    <property type="entry name" value="X-Pro_dipept-like"/>
</dbReference>
<evidence type="ECO:0000256" key="7">
    <source>
        <dbReference type="ARBA" id="ARBA00022801"/>
    </source>
</evidence>
<dbReference type="FunFam" id="3.90.230.10:FF:000002">
    <property type="entry name" value="Xaa-Pro aminopeptidase 3"/>
    <property type="match status" value="1"/>
</dbReference>
<evidence type="ECO:0000256" key="8">
    <source>
        <dbReference type="ARBA" id="ARBA00023049"/>
    </source>
</evidence>
<dbReference type="GO" id="GO:0005829">
    <property type="term" value="C:cytosol"/>
    <property type="evidence" value="ECO:0007669"/>
    <property type="project" value="TreeGrafter"/>
</dbReference>
<evidence type="ECO:0000259" key="13">
    <source>
        <dbReference type="SMART" id="SM01011"/>
    </source>
</evidence>
<comment type="cofactor">
    <cofactor evidence="2">
        <name>Mn(2+)</name>
        <dbReference type="ChEBI" id="CHEBI:29035"/>
    </cofactor>
</comment>
<sequence>MDITAEEFASRREQLKSQLATDGLMLLAAADHPIRNGDAEYGYRQNSNFWYLTGFDEPEAVMVIAPNRKEGEYILFCRDRNPEMEQWTGRRAGQDGAKEIYGADQAFSISKLDEMLPALMEDRDTVYLPLARGNDLQATAEKALNVVRGRVRTGIAAPQRFEDIEPLIHEMRLFKSAAEAEQMRYAGKVSAMGHTRAMEKSHSGLNEYQLEAEICHEFARMGCRDEAYSSIVGGGENACILHYIENNQLLKHGDMVLIDAGAEFRKYAGDITRTFPVDGKFSEPQRELYQIVLNAQLASIEQVKPGNTFDHPHQATLQALTSGLVELGILKGDVKELIEKEAYKPFFMHKTGHWLGIDVHDCGKYKIDGEWRKLEPGMVMTIEPGLYISPSDDVDEKYWNIGIRIEDDILVTESGYENLSADVVKSVEEIETLMGQRNK</sequence>
<dbReference type="PANTHER" id="PTHR43226">
    <property type="entry name" value="XAA-PRO AMINOPEPTIDASE 3"/>
    <property type="match status" value="1"/>
</dbReference>
<keyword evidence="7" id="KW-0378">Hydrolase</keyword>
<dbReference type="Proteomes" id="UP000244906">
    <property type="component" value="Unassembled WGS sequence"/>
</dbReference>
<accession>A0A2V1GZZ5</accession>
<dbReference type="GO" id="GO:0006508">
    <property type="term" value="P:proteolysis"/>
    <property type="evidence" value="ECO:0007669"/>
    <property type="project" value="UniProtKB-KW"/>
</dbReference>
<evidence type="ECO:0000256" key="11">
    <source>
        <dbReference type="ARBA" id="ARBA00075356"/>
    </source>
</evidence>
<evidence type="ECO:0000313" key="15">
    <source>
        <dbReference type="Proteomes" id="UP000244906"/>
    </source>
</evidence>
<keyword evidence="14" id="KW-0031">Aminopeptidase</keyword>
<dbReference type="AlphaFoldDB" id="A0A2V1GZZ5"/>
<dbReference type="EC" id="3.4.11.9" evidence="4"/>
<feature type="domain" description="Aminopeptidase P N-terminal" evidence="13">
    <location>
        <begin position="3"/>
        <end position="137"/>
    </location>
</feature>
<dbReference type="SMART" id="SM01011">
    <property type="entry name" value="AMP_N"/>
    <property type="match status" value="1"/>
</dbReference>
<keyword evidence="5" id="KW-0645">Protease</keyword>
<keyword evidence="8" id="KW-0482">Metalloprotease</keyword>
<evidence type="ECO:0000256" key="10">
    <source>
        <dbReference type="ARBA" id="ARBA00069363"/>
    </source>
</evidence>
<protein>
    <recommendedName>
        <fullName evidence="10">Xaa-Pro aminopeptidase</fullName>
        <ecNumber evidence="4">3.4.11.9</ecNumber>
    </recommendedName>
    <alternativeName>
        <fullName evidence="11">Aminopeptidase P II</fullName>
    </alternativeName>
    <alternativeName>
        <fullName evidence="12">X-Pro aminopeptidase</fullName>
    </alternativeName>
</protein>
<evidence type="ECO:0000256" key="3">
    <source>
        <dbReference type="ARBA" id="ARBA00008766"/>
    </source>
</evidence>
<dbReference type="InterPro" id="IPR007865">
    <property type="entry name" value="Aminopep_P_N"/>
</dbReference>
<dbReference type="Gene3D" id="3.90.230.10">
    <property type="entry name" value="Creatinase/methionine aminopeptidase superfamily"/>
    <property type="match status" value="1"/>
</dbReference>
<comment type="catalytic activity">
    <reaction evidence="1">
        <text>Release of any N-terminal amino acid, including proline, that is linked to proline, even from a dipeptide or tripeptide.</text>
        <dbReference type="EC" id="3.4.11.9"/>
    </reaction>
</comment>
<evidence type="ECO:0000256" key="6">
    <source>
        <dbReference type="ARBA" id="ARBA00022723"/>
    </source>
</evidence>
<dbReference type="Gene3D" id="3.40.350.10">
    <property type="entry name" value="Creatinase/prolidase N-terminal domain"/>
    <property type="match status" value="1"/>
</dbReference>
<organism evidence="14 15">
    <name type="scientific">Pelagibaculum spongiae</name>
    <dbReference type="NCBI Taxonomy" id="2080658"/>
    <lineage>
        <taxon>Bacteria</taxon>
        <taxon>Pseudomonadati</taxon>
        <taxon>Pseudomonadota</taxon>
        <taxon>Gammaproteobacteria</taxon>
        <taxon>Oceanospirillales</taxon>
        <taxon>Pelagibaculum</taxon>
    </lineage>
</organism>
<keyword evidence="6" id="KW-0479">Metal-binding</keyword>
<evidence type="ECO:0000256" key="1">
    <source>
        <dbReference type="ARBA" id="ARBA00001424"/>
    </source>
</evidence>
<dbReference type="EMBL" id="QDDL01000001">
    <property type="protein sequence ID" value="PVZ72624.1"/>
    <property type="molecule type" value="Genomic_DNA"/>
</dbReference>
<dbReference type="PANTHER" id="PTHR43226:SF4">
    <property type="entry name" value="XAA-PRO AMINOPEPTIDASE 3"/>
    <property type="match status" value="1"/>
</dbReference>
<evidence type="ECO:0000256" key="5">
    <source>
        <dbReference type="ARBA" id="ARBA00022670"/>
    </source>
</evidence>
<comment type="caution">
    <text evidence="14">The sequence shown here is derived from an EMBL/GenBank/DDBJ whole genome shotgun (WGS) entry which is preliminary data.</text>
</comment>
<evidence type="ECO:0000256" key="4">
    <source>
        <dbReference type="ARBA" id="ARBA00012574"/>
    </source>
</evidence>
<dbReference type="InterPro" id="IPR000994">
    <property type="entry name" value="Pept_M24"/>
</dbReference>
<keyword evidence="15" id="KW-1185">Reference proteome</keyword>
<proteinExistence type="inferred from homology"/>
<dbReference type="SUPFAM" id="SSF55920">
    <property type="entry name" value="Creatinase/aminopeptidase"/>
    <property type="match status" value="1"/>
</dbReference>
<gene>
    <name evidence="14" type="ORF">DC094_04575</name>
</gene>
<dbReference type="InterPro" id="IPR036005">
    <property type="entry name" value="Creatinase/aminopeptidase-like"/>
</dbReference>
<dbReference type="SUPFAM" id="SSF53092">
    <property type="entry name" value="Creatinase/prolidase N-terminal domain"/>
    <property type="match status" value="1"/>
</dbReference>
<dbReference type="GO" id="GO:0070006">
    <property type="term" value="F:metalloaminopeptidase activity"/>
    <property type="evidence" value="ECO:0007669"/>
    <property type="project" value="InterPro"/>
</dbReference>
<evidence type="ECO:0000256" key="2">
    <source>
        <dbReference type="ARBA" id="ARBA00001936"/>
    </source>
</evidence>
<evidence type="ECO:0000313" key="14">
    <source>
        <dbReference type="EMBL" id="PVZ72624.1"/>
    </source>
</evidence>
<dbReference type="InterPro" id="IPR029149">
    <property type="entry name" value="Creatin/AminoP/Spt16_N"/>
</dbReference>
<dbReference type="Pfam" id="PF05195">
    <property type="entry name" value="AMP_N"/>
    <property type="match status" value="1"/>
</dbReference>
<comment type="similarity">
    <text evidence="3">Belongs to the peptidase M24B family.</text>
</comment>
<name>A0A2V1GZZ5_9GAMM</name>
<evidence type="ECO:0000256" key="9">
    <source>
        <dbReference type="ARBA" id="ARBA00023211"/>
    </source>
</evidence>
<dbReference type="GO" id="GO:0030145">
    <property type="term" value="F:manganese ion binding"/>
    <property type="evidence" value="ECO:0007669"/>
    <property type="project" value="InterPro"/>
</dbReference>
<dbReference type="OrthoDB" id="9806388at2"/>
<dbReference type="CDD" id="cd01087">
    <property type="entry name" value="Prolidase"/>
    <property type="match status" value="1"/>
</dbReference>
<evidence type="ECO:0000256" key="12">
    <source>
        <dbReference type="ARBA" id="ARBA00081411"/>
    </source>
</evidence>
<dbReference type="NCBIfam" id="NF008131">
    <property type="entry name" value="PRK10879.1"/>
    <property type="match status" value="1"/>
</dbReference>
<dbReference type="Pfam" id="PF00557">
    <property type="entry name" value="Peptidase_M24"/>
    <property type="match status" value="1"/>
</dbReference>
<keyword evidence="9" id="KW-0464">Manganese</keyword>
<reference evidence="14 15" key="1">
    <citation type="submission" date="2018-04" db="EMBL/GenBank/DDBJ databases">
        <title>Thalassorhabdus spongiae gen. nov., sp. nov., isolated from a marine sponge in South-West Iceland.</title>
        <authorList>
            <person name="Knobloch S."/>
            <person name="Daussin A."/>
            <person name="Johannsson R."/>
            <person name="Marteinsson V.T."/>
        </authorList>
    </citation>
    <scope>NUCLEOTIDE SEQUENCE [LARGE SCALE GENOMIC DNA]</scope>
    <source>
        <strain evidence="14 15">Hp12</strain>
    </source>
</reference>